<evidence type="ECO:0000259" key="4">
    <source>
        <dbReference type="PROSITE" id="PS50197"/>
    </source>
</evidence>
<proteinExistence type="predicted"/>
<evidence type="ECO:0000313" key="6">
    <source>
        <dbReference type="EMBL" id="KNC50605.1"/>
    </source>
</evidence>
<feature type="domain" description="BEACH" evidence="4">
    <location>
        <begin position="274"/>
        <end position="566"/>
    </location>
</feature>
<dbReference type="SMART" id="SM00320">
    <property type="entry name" value="WD40"/>
    <property type="match status" value="3"/>
</dbReference>
<evidence type="ECO:0000256" key="1">
    <source>
        <dbReference type="ARBA" id="ARBA00022574"/>
    </source>
</evidence>
<dbReference type="Pfam" id="PF00400">
    <property type="entry name" value="WD40"/>
    <property type="match status" value="2"/>
</dbReference>
<dbReference type="GeneID" id="25560553"/>
<dbReference type="InterPro" id="IPR057496">
    <property type="entry name" value="FAN-like_PH"/>
</dbReference>
<evidence type="ECO:0000256" key="2">
    <source>
        <dbReference type="ARBA" id="ARBA00022737"/>
    </source>
</evidence>
<dbReference type="InterPro" id="IPR050865">
    <property type="entry name" value="BEACH_Domain"/>
</dbReference>
<sequence>MAASSSRFSLLLLEEGEYYFDDYAAYHYPSLPPSPTTRLRGRVRLCSSSLFFEPEDVSHPLVKLSFAKVHGVSRFRGLGGHGLASDELAAIFVIQTSLTITLLGDNVIKPYTFTKGRADFAFALRYAELETFLPRLQDLLEISTLDVAGAEARLDSLIAIREAKLTFDHSSIKELSERIELEMRAVHELPLVHNPGRFVLTTARIYFQAFNNISGEPVASYDRSAIRSVARRRHLLRATGLEIFMASGDSMLFSFSSRADREAVFEALYAQDGVASQQEEFAANMTLRWQNGLVSNYEYLMFLNSMADRSFNDLAQYPVFPWVVADYTSAELDLDNPATFRDLSKPVGALNPDRLAGFRQRFEQMPADGTGPLTPFLYGTHYSTPGYVLFYLVRSQPALMLRLQNGKFDAPDRLFTGVAATWRNCLHSTGDVKELIPEFYAGDGSFLRNTAGIDFGVCQGSGERVHDVELPPWASDAADFVTKLRSALESKYVSDHLHEWIDLVFGHKQRGAAADAADNVFYYLTYEGAVDIEAIADPLERKAIELQISEFGQTPTQLFTRPHPRRGAVASPLGIGLPAISALPTSGSEAAGGDGGASTVNASPVAGAPDSAASSCGWGEVGSLVEDTAWGPIAAHKGAVTGLVVSDDGARITSVSLDGYLRVYAMPENRQVRAVAPSSLALSSVTALDASGDTFVVGGWDNAVYAYSIEYGSISAKLESHDAAVSGVVMVDELTLVSTSWDSTVKVWERKSTRNASSHLCPWPRCRSTTRRLRSWPSLPIRACLRRPRPTEPSWCGTPARVGQSSTCRTMTAR</sequence>
<evidence type="ECO:0000313" key="7">
    <source>
        <dbReference type="Proteomes" id="UP000054408"/>
    </source>
</evidence>
<feature type="domain" description="BEACH-type PH" evidence="5">
    <location>
        <begin position="174"/>
        <end position="269"/>
    </location>
</feature>
<dbReference type="SUPFAM" id="SSF50978">
    <property type="entry name" value="WD40 repeat-like"/>
    <property type="match status" value="1"/>
</dbReference>
<dbReference type="Gene3D" id="2.30.29.30">
    <property type="entry name" value="Pleckstrin-homology domain (PH domain)/Phosphotyrosine-binding domain (PTB)"/>
    <property type="match status" value="1"/>
</dbReference>
<keyword evidence="1 3" id="KW-0853">WD repeat</keyword>
<gene>
    <name evidence="6" type="ORF">AMSG_00766</name>
</gene>
<dbReference type="SMART" id="SM01026">
    <property type="entry name" value="Beach"/>
    <property type="match status" value="1"/>
</dbReference>
<dbReference type="PANTHER" id="PTHR13743:SF123">
    <property type="entry name" value="PROTEIN FAN"/>
    <property type="match status" value="1"/>
</dbReference>
<dbReference type="SUPFAM" id="SSF81837">
    <property type="entry name" value="BEACH domain"/>
    <property type="match status" value="1"/>
</dbReference>
<dbReference type="SUPFAM" id="SSF50729">
    <property type="entry name" value="PH domain-like"/>
    <property type="match status" value="1"/>
</dbReference>
<name>A0A0L0DEH8_THETB</name>
<dbReference type="Proteomes" id="UP000054408">
    <property type="component" value="Unassembled WGS sequence"/>
</dbReference>
<dbReference type="PROSITE" id="PS50197">
    <property type="entry name" value="BEACH"/>
    <property type="match status" value="1"/>
</dbReference>
<keyword evidence="7" id="KW-1185">Reference proteome</keyword>
<dbReference type="OMA" id="SNCISFR"/>
<dbReference type="AlphaFoldDB" id="A0A0L0DEH8"/>
<dbReference type="Gene3D" id="1.10.1540.10">
    <property type="entry name" value="BEACH domain"/>
    <property type="match status" value="1"/>
</dbReference>
<keyword evidence="2" id="KW-0677">Repeat</keyword>
<dbReference type="InterPro" id="IPR011993">
    <property type="entry name" value="PH-like_dom_sf"/>
</dbReference>
<dbReference type="PROSITE" id="PS51783">
    <property type="entry name" value="PH_BEACH"/>
    <property type="match status" value="1"/>
</dbReference>
<dbReference type="InterPro" id="IPR036322">
    <property type="entry name" value="WD40_repeat_dom_sf"/>
</dbReference>
<reference evidence="6 7" key="1">
    <citation type="submission" date="2010-05" db="EMBL/GenBank/DDBJ databases">
        <title>The Genome Sequence of Thecamonas trahens ATCC 50062.</title>
        <authorList>
            <consortium name="The Broad Institute Genome Sequencing Platform"/>
            <person name="Russ C."/>
            <person name="Cuomo C."/>
            <person name="Shea T."/>
            <person name="Young S.K."/>
            <person name="Zeng Q."/>
            <person name="Koehrsen M."/>
            <person name="Haas B."/>
            <person name="Borodovsky M."/>
            <person name="Guigo R."/>
            <person name="Alvarado L."/>
            <person name="Berlin A."/>
            <person name="Bochicchio J."/>
            <person name="Borenstein D."/>
            <person name="Chapman S."/>
            <person name="Chen Z."/>
            <person name="Freedman E."/>
            <person name="Gellesch M."/>
            <person name="Goldberg J."/>
            <person name="Griggs A."/>
            <person name="Gujja S."/>
            <person name="Heilman E."/>
            <person name="Heiman D."/>
            <person name="Hepburn T."/>
            <person name="Howarth C."/>
            <person name="Jen D."/>
            <person name="Larson L."/>
            <person name="Mehta T."/>
            <person name="Park D."/>
            <person name="Pearson M."/>
            <person name="Roberts A."/>
            <person name="Saif S."/>
            <person name="Shenoy N."/>
            <person name="Sisk P."/>
            <person name="Stolte C."/>
            <person name="Sykes S."/>
            <person name="Thomson T."/>
            <person name="Walk T."/>
            <person name="White J."/>
            <person name="Yandava C."/>
            <person name="Burger G."/>
            <person name="Gray M.W."/>
            <person name="Holland P.W.H."/>
            <person name="King N."/>
            <person name="Lang F.B.F."/>
            <person name="Roger A.J."/>
            <person name="Ruiz-Trillo I."/>
            <person name="Lander E."/>
            <person name="Nusbaum C."/>
        </authorList>
    </citation>
    <scope>NUCLEOTIDE SEQUENCE [LARGE SCALE GENOMIC DNA]</scope>
    <source>
        <strain evidence="6 7">ATCC 50062</strain>
    </source>
</reference>
<dbReference type="FunFam" id="1.10.1540.10:FF:000001">
    <property type="entry name" value="neurobeachin isoform X1"/>
    <property type="match status" value="1"/>
</dbReference>
<evidence type="ECO:0000256" key="3">
    <source>
        <dbReference type="PROSITE-ProRule" id="PRU00221"/>
    </source>
</evidence>
<dbReference type="Pfam" id="PF25400">
    <property type="entry name" value="PH_FAN"/>
    <property type="match status" value="1"/>
</dbReference>
<dbReference type="PANTHER" id="PTHR13743">
    <property type="entry name" value="BEIGE/BEACH-RELATED"/>
    <property type="match status" value="1"/>
</dbReference>
<dbReference type="InterPro" id="IPR015943">
    <property type="entry name" value="WD40/YVTN_repeat-like_dom_sf"/>
</dbReference>
<dbReference type="InterPro" id="IPR001680">
    <property type="entry name" value="WD40_rpt"/>
</dbReference>
<evidence type="ECO:0000259" key="5">
    <source>
        <dbReference type="PROSITE" id="PS51783"/>
    </source>
</evidence>
<dbReference type="Gene3D" id="2.130.10.10">
    <property type="entry name" value="YVTN repeat-like/Quinoprotein amine dehydrogenase"/>
    <property type="match status" value="1"/>
</dbReference>
<dbReference type="CDD" id="cd06071">
    <property type="entry name" value="Beach"/>
    <property type="match status" value="1"/>
</dbReference>
<feature type="repeat" description="WD" evidence="3">
    <location>
        <begin position="633"/>
        <end position="674"/>
    </location>
</feature>
<dbReference type="Pfam" id="PF14844">
    <property type="entry name" value="PH_BEACH"/>
    <property type="match status" value="1"/>
</dbReference>
<dbReference type="eggNOG" id="KOG1786">
    <property type="taxonomic scope" value="Eukaryota"/>
</dbReference>
<dbReference type="InterPro" id="IPR023362">
    <property type="entry name" value="PH-BEACH_dom"/>
</dbReference>
<dbReference type="STRING" id="461836.A0A0L0DEH8"/>
<dbReference type="OrthoDB" id="26681at2759"/>
<dbReference type="PROSITE" id="PS50082">
    <property type="entry name" value="WD_REPEATS_2"/>
    <property type="match status" value="2"/>
</dbReference>
<dbReference type="EMBL" id="GL349435">
    <property type="protein sequence ID" value="KNC50605.1"/>
    <property type="molecule type" value="Genomic_DNA"/>
</dbReference>
<dbReference type="Pfam" id="PF02138">
    <property type="entry name" value="Beach"/>
    <property type="match status" value="1"/>
</dbReference>
<dbReference type="RefSeq" id="XP_013762492.1">
    <property type="nucleotide sequence ID" value="XM_013907038.1"/>
</dbReference>
<dbReference type="InterPro" id="IPR036372">
    <property type="entry name" value="BEACH_dom_sf"/>
</dbReference>
<protein>
    <submittedName>
        <fullName evidence="6">FAN Factor</fullName>
    </submittedName>
</protein>
<feature type="repeat" description="WD" evidence="3">
    <location>
        <begin position="718"/>
        <end position="758"/>
    </location>
</feature>
<accession>A0A0L0DEH8</accession>
<organism evidence="6 7">
    <name type="scientific">Thecamonas trahens ATCC 50062</name>
    <dbReference type="NCBI Taxonomy" id="461836"/>
    <lineage>
        <taxon>Eukaryota</taxon>
        <taxon>Apusozoa</taxon>
        <taxon>Apusomonadida</taxon>
        <taxon>Apusomonadidae</taxon>
        <taxon>Thecamonas</taxon>
    </lineage>
</organism>
<dbReference type="InterPro" id="IPR000409">
    <property type="entry name" value="BEACH_dom"/>
</dbReference>